<evidence type="ECO:0000313" key="1">
    <source>
        <dbReference type="EMBL" id="KAA5397976.1"/>
    </source>
</evidence>
<dbReference type="Gene3D" id="3.40.50.300">
    <property type="entry name" value="P-loop containing nucleotide triphosphate hydrolases"/>
    <property type="match status" value="1"/>
</dbReference>
<dbReference type="AlphaFoldDB" id="A0A4Q5HLI9"/>
<dbReference type="EMBL" id="VVYY01000008">
    <property type="protein sequence ID" value="KAA5397976.1"/>
    <property type="molecule type" value="Genomic_DNA"/>
</dbReference>
<sequence length="581" mass="66922">MNIKSIHIKNVRGLGDRKIELNMIPNKPSLLVAPNGSGKSSFAFAFQWLNRIRMKLNEDDAYLGNVGNKPSMVIETVNPNEVLTADETKNDIIKKFGVYVINNSLKAVSPSLHGGIPTGKARITVPEIVLIDHIPQNKQLIDDFEEIYELMGMPKGYYPVIQKLLDDNTFMANMNAKDLKCNNTVIGKIIEFIERSKEYVGTIDKRHDKIEQDDFDLLNKYPVVSTAINYIKGSYPIDRNAKLLLRAIRLLTLYYRQNKAIEDRIEYAKYKAQENACRDLFKTLRNTWKNIEPHREKDKYSLKINDVQRISNGERDIIVFIANLYKAKGLMTKDNNILIIDEVFDYLDDANMMAAQFYITDLIEQLKSAGKNIFPIILSHLNPDYYNQHYSFKDLKVYYLCPLPQPHASDNMIKLLRKRKELAKAGGNSDDISKYMLHYHNDYSQDMSGKIGACPAEWGRIDNFKKYCNKQMDNYLANKEYDPLAVCVALREIIEGRIYSSLSDPAHKDEFIKKHGTPNKLNYADEQGINVPEIYYLLGNIYNDPMHVDNKSNKLITQTLYSRLENATVRNMIKMVKDHGI</sequence>
<evidence type="ECO:0000313" key="2">
    <source>
        <dbReference type="EMBL" id="KAA5402202.1"/>
    </source>
</evidence>
<dbReference type="SUPFAM" id="SSF52540">
    <property type="entry name" value="P-loop containing nucleoside triphosphate hydrolases"/>
    <property type="match status" value="1"/>
</dbReference>
<dbReference type="EMBL" id="VVZA01000024">
    <property type="protein sequence ID" value="KAA5402202.1"/>
    <property type="molecule type" value="Genomic_DNA"/>
</dbReference>
<dbReference type="RefSeq" id="WP_130054429.1">
    <property type="nucleotide sequence ID" value="NZ_RCXK01000024.1"/>
</dbReference>
<evidence type="ECO:0000313" key="3">
    <source>
        <dbReference type="Proteomes" id="UP000441162"/>
    </source>
</evidence>
<protein>
    <submittedName>
        <fullName evidence="2">Uncharacterized protein</fullName>
    </submittedName>
</protein>
<proteinExistence type="predicted"/>
<dbReference type="Proteomes" id="UP000481616">
    <property type="component" value="Unassembled WGS sequence"/>
</dbReference>
<name>A0A4Q5HLI9_9BACT</name>
<comment type="caution">
    <text evidence="2">The sequence shown here is derived from an EMBL/GenBank/DDBJ whole genome shotgun (WGS) entry which is preliminary data.</text>
</comment>
<accession>A0A4Q5HLI9</accession>
<evidence type="ECO:0000313" key="4">
    <source>
        <dbReference type="Proteomes" id="UP000481616"/>
    </source>
</evidence>
<organism evidence="2 3">
    <name type="scientific">Phocaeicola dorei</name>
    <dbReference type="NCBI Taxonomy" id="357276"/>
    <lineage>
        <taxon>Bacteria</taxon>
        <taxon>Pseudomonadati</taxon>
        <taxon>Bacteroidota</taxon>
        <taxon>Bacteroidia</taxon>
        <taxon>Bacteroidales</taxon>
        <taxon>Bacteroidaceae</taxon>
        <taxon>Phocaeicola</taxon>
    </lineage>
</organism>
<reference evidence="3 4" key="1">
    <citation type="journal article" date="2019" name="Nat. Med.">
        <title>A library of human gut bacterial isolates paired with longitudinal multiomics data enables mechanistic microbiome research.</title>
        <authorList>
            <person name="Poyet M."/>
            <person name="Groussin M."/>
            <person name="Gibbons S.M."/>
            <person name="Avila-Pacheco J."/>
            <person name="Jiang X."/>
            <person name="Kearney S.M."/>
            <person name="Perrotta A.R."/>
            <person name="Berdy B."/>
            <person name="Zhao S."/>
            <person name="Lieberman T.D."/>
            <person name="Swanson P.K."/>
            <person name="Smith M."/>
            <person name="Roesemann S."/>
            <person name="Alexander J.E."/>
            <person name="Rich S.A."/>
            <person name="Livny J."/>
            <person name="Vlamakis H."/>
            <person name="Clish C."/>
            <person name="Bullock K."/>
            <person name="Deik A."/>
            <person name="Scott J."/>
            <person name="Pierce K.A."/>
            <person name="Xavier R.J."/>
            <person name="Alm E.J."/>
        </authorList>
    </citation>
    <scope>NUCLEOTIDE SEQUENCE [LARGE SCALE GENOMIC DNA]</scope>
    <source>
        <strain evidence="1 4">BIOML-A1</strain>
        <strain evidence="2 3">BIOML-A4</strain>
    </source>
</reference>
<dbReference type="Proteomes" id="UP000441162">
    <property type="component" value="Unassembled WGS sequence"/>
</dbReference>
<dbReference type="InterPro" id="IPR027417">
    <property type="entry name" value="P-loop_NTPase"/>
</dbReference>
<gene>
    <name evidence="2" type="ORF">F2Y51_19340</name>
    <name evidence="1" type="ORF">F2Y58_10545</name>
</gene>